<dbReference type="VEuPathDB" id="CryptoDB:Vbra_8350"/>
<accession>A0A0G4EVF9</accession>
<dbReference type="FunFam" id="3.40.50.300:FF:000187">
    <property type="entry name" value="Vesicular-fusion ATPase SEC18"/>
    <property type="match status" value="1"/>
</dbReference>
<keyword evidence="2 6" id="KW-0813">Transport</keyword>
<dbReference type="FunFam" id="3.40.50.300:FF:000166">
    <property type="entry name" value="vesicle-fusing ATPase isoform X1"/>
    <property type="match status" value="1"/>
</dbReference>
<protein>
    <recommendedName>
        <fullName evidence="6">Vesicle-fusing ATPase</fullName>
        <ecNumber evidence="6">3.6.4.6</ecNumber>
    </recommendedName>
</protein>
<evidence type="ECO:0000256" key="1">
    <source>
        <dbReference type="ARBA" id="ARBA00006914"/>
    </source>
</evidence>
<reference evidence="8 9" key="1">
    <citation type="submission" date="2014-11" db="EMBL/GenBank/DDBJ databases">
        <authorList>
            <person name="Zhu J."/>
            <person name="Qi W."/>
            <person name="Song R."/>
        </authorList>
    </citation>
    <scope>NUCLEOTIDE SEQUENCE [LARGE SCALE GENOMIC DNA]</scope>
</reference>
<keyword evidence="5 6" id="KW-0653">Protein transport</keyword>
<keyword evidence="4 6" id="KW-0067">ATP-binding</keyword>
<evidence type="ECO:0000256" key="6">
    <source>
        <dbReference type="RuleBase" id="RU367045"/>
    </source>
</evidence>
<dbReference type="OrthoDB" id="9982946at2759"/>
<dbReference type="PANTHER" id="PTHR23078:SF3">
    <property type="entry name" value="VESICLE-FUSING ATPASE"/>
    <property type="match status" value="1"/>
</dbReference>
<keyword evidence="6" id="KW-0931">ER-Golgi transport</keyword>
<dbReference type="GO" id="GO:0043001">
    <property type="term" value="P:Golgi to plasma membrane protein transport"/>
    <property type="evidence" value="ECO:0007669"/>
    <property type="project" value="TreeGrafter"/>
</dbReference>
<comment type="catalytic activity">
    <reaction evidence="6">
        <text>ATP + H2O = ADP + phosphate + H(+)</text>
        <dbReference type="Rhea" id="RHEA:13065"/>
        <dbReference type="ChEBI" id="CHEBI:15377"/>
        <dbReference type="ChEBI" id="CHEBI:15378"/>
        <dbReference type="ChEBI" id="CHEBI:30616"/>
        <dbReference type="ChEBI" id="CHEBI:43474"/>
        <dbReference type="ChEBI" id="CHEBI:456216"/>
        <dbReference type="EC" id="3.6.4.6"/>
    </reaction>
</comment>
<dbReference type="InterPro" id="IPR009010">
    <property type="entry name" value="Asp_de-COase-like_dom_sf"/>
</dbReference>
<gene>
    <name evidence="8" type="ORF">Vbra_8350</name>
</gene>
<dbReference type="AlphaFoldDB" id="A0A0G4EVF9"/>
<proteinExistence type="inferred from homology"/>
<evidence type="ECO:0000256" key="5">
    <source>
        <dbReference type="ARBA" id="ARBA00022927"/>
    </source>
</evidence>
<dbReference type="Pfam" id="PF17862">
    <property type="entry name" value="AAA_lid_3"/>
    <property type="match status" value="1"/>
</dbReference>
<dbReference type="PhylomeDB" id="A0A0G4EVF9"/>
<keyword evidence="6" id="KW-0963">Cytoplasm</keyword>
<dbReference type="STRING" id="1169540.A0A0G4EVF9"/>
<keyword evidence="9" id="KW-1185">Reference proteome</keyword>
<evidence type="ECO:0000256" key="3">
    <source>
        <dbReference type="ARBA" id="ARBA00022741"/>
    </source>
</evidence>
<keyword evidence="6" id="KW-0479">Metal-binding</keyword>
<dbReference type="Pfam" id="PF00004">
    <property type="entry name" value="AAA"/>
    <property type="match status" value="2"/>
</dbReference>
<dbReference type="Proteomes" id="UP000041254">
    <property type="component" value="Unassembled WGS sequence"/>
</dbReference>
<evidence type="ECO:0000259" key="7">
    <source>
        <dbReference type="SMART" id="SM00382"/>
    </source>
</evidence>
<dbReference type="InterPro" id="IPR003960">
    <property type="entry name" value="ATPase_AAA_CS"/>
</dbReference>
<dbReference type="InterPro" id="IPR041569">
    <property type="entry name" value="AAA_lid_3"/>
</dbReference>
<dbReference type="SMART" id="SM00382">
    <property type="entry name" value="AAA"/>
    <property type="match status" value="2"/>
</dbReference>
<dbReference type="SUPFAM" id="SSF54585">
    <property type="entry name" value="Cdc48 domain 2-like"/>
    <property type="match status" value="1"/>
</dbReference>
<comment type="subcellular location">
    <subcellularLocation>
        <location evidence="6">Cytoplasm</location>
    </subcellularLocation>
</comment>
<dbReference type="Gene3D" id="2.40.40.20">
    <property type="match status" value="1"/>
</dbReference>
<evidence type="ECO:0000313" key="9">
    <source>
        <dbReference type="Proteomes" id="UP000041254"/>
    </source>
</evidence>
<comment type="function">
    <text evidence="6">Required for vesicle-mediated transport. Catalyzes the fusion of transport vesicles within the Golgi cisternae. Is also required for transport from the endoplasmic reticulum to the Golgi stack. Seems to function as a fusion protein required for the delivery of cargo proteins to all compartments of the Golgi stack independent of vesicle origin.</text>
</comment>
<dbReference type="PANTHER" id="PTHR23078">
    <property type="entry name" value="VESICULAR-FUSION PROTEIN NSF"/>
    <property type="match status" value="1"/>
</dbReference>
<feature type="domain" description="AAA+ ATPase" evidence="7">
    <location>
        <begin position="534"/>
        <end position="655"/>
    </location>
</feature>
<sequence>MRLAVQNLPSNDLSYTNCVYVHPDDYSQLVSSVRGGDPQCLRVNLKTCVINCRSDNRVQQGEIGVNRMVRGHLRLATKDEQEVTAYVAARDNILVGVGNFQVDLFTKSEKLVIEDTELEDELKQSLNGHVVTIGQPIIINWQKKILVLTTGELQQLDVGIGENKALNKPQSRRHAPMHHGMLTDGTEYTFRADGEGRVRINSRRATARSIFRPDFNFEELGIGGLDKEFANIFRRAFASRVFPPAIIEDLGINHVKGMLLYGPPGTGKTLIARQIGQCLRAREPKIVNGPEVLNKYVGQSEENIRNLFKEAEDEYKKLGEGSQLHIIIFDEIDAICKTRGSTRDSTGVSDSIVNQLLSKIDGVDALNNILLIGMTNRFDMLDEALLRPGRLEVHVEIGLPDENGRVQILNIHTKRMRDSNRLENDVSLQELATRTKNFSGAEIEGLVRSATSWAFNRNINVQDLTKPKDVQNIKVGQADFDLALNEVKPAFGVQEDEFEGCVSGGIIDYGQDFKRVEQTCHTLADQVKNSESTTLMSILLEGPTGAGKTALAAHTARNAAFPFMKFVSPENYVGYSEASRCAAIAKVFDDAYKSSLSIIVLDNIERLIDFVNIGPRFSNTVLQALMVLIKRAPKKEGRRLLVIGTTSHIEFLQSAGLAECFQVNLSVPMVSSPQEIKTVLDQRHKEKRDFPEQEVQKVCQSIRSPIGIKQLLLVTEMAAEFCRPDPIKCSKFLECLTDCGFT</sequence>
<dbReference type="PROSITE" id="PS00674">
    <property type="entry name" value="AAA"/>
    <property type="match status" value="1"/>
</dbReference>
<dbReference type="InterPro" id="IPR027417">
    <property type="entry name" value="P-loop_NTPase"/>
</dbReference>
<keyword evidence="6" id="KW-0378">Hydrolase</keyword>
<comment type="similarity">
    <text evidence="1 6">Belongs to the AAA ATPase family.</text>
</comment>
<dbReference type="InterPro" id="IPR003593">
    <property type="entry name" value="AAA+_ATPase"/>
</dbReference>
<dbReference type="FunCoup" id="A0A0G4EVF9">
    <property type="interactions" value="206"/>
</dbReference>
<dbReference type="GO" id="GO:0046872">
    <property type="term" value="F:metal ion binding"/>
    <property type="evidence" value="ECO:0007669"/>
    <property type="project" value="UniProtKB-UniRule"/>
</dbReference>
<keyword evidence="3 6" id="KW-0547">Nucleotide-binding</keyword>
<dbReference type="Gene3D" id="1.10.8.60">
    <property type="match status" value="1"/>
</dbReference>
<name>A0A0G4EVF9_VITBC</name>
<dbReference type="FunFam" id="1.10.8.60:FF:000115">
    <property type="entry name" value="N-ethylmaleimide-sensitive fusion protein, putative"/>
    <property type="match status" value="1"/>
</dbReference>
<dbReference type="InterPro" id="IPR029067">
    <property type="entry name" value="CDC48_domain_2-like_sf"/>
</dbReference>
<dbReference type="GO" id="GO:0016887">
    <property type="term" value="F:ATP hydrolysis activity"/>
    <property type="evidence" value="ECO:0007669"/>
    <property type="project" value="InterPro"/>
</dbReference>
<dbReference type="OMA" id="CFDNEIA"/>
<dbReference type="Gene3D" id="3.40.50.300">
    <property type="entry name" value="P-loop containing nucleotide triphosphate hydrolases"/>
    <property type="match status" value="2"/>
</dbReference>
<feature type="domain" description="AAA+ ATPase" evidence="7">
    <location>
        <begin position="254"/>
        <end position="401"/>
    </location>
</feature>
<dbReference type="InParanoid" id="A0A0G4EVF9"/>
<dbReference type="InterPro" id="IPR003959">
    <property type="entry name" value="ATPase_AAA_core"/>
</dbReference>
<dbReference type="GO" id="GO:0005524">
    <property type="term" value="F:ATP binding"/>
    <property type="evidence" value="ECO:0007669"/>
    <property type="project" value="UniProtKB-UniRule"/>
</dbReference>
<dbReference type="Gene3D" id="3.10.330.10">
    <property type="match status" value="1"/>
</dbReference>
<evidence type="ECO:0000313" key="8">
    <source>
        <dbReference type="EMBL" id="CEM02391.1"/>
    </source>
</evidence>
<dbReference type="SUPFAM" id="SSF52540">
    <property type="entry name" value="P-loop containing nucleoside triphosphate hydrolases"/>
    <property type="match status" value="2"/>
</dbReference>
<dbReference type="GO" id="GO:0005795">
    <property type="term" value="C:Golgi stack"/>
    <property type="evidence" value="ECO:0007669"/>
    <property type="project" value="TreeGrafter"/>
</dbReference>
<evidence type="ECO:0000256" key="4">
    <source>
        <dbReference type="ARBA" id="ARBA00022840"/>
    </source>
</evidence>
<evidence type="ECO:0000256" key="2">
    <source>
        <dbReference type="ARBA" id="ARBA00022448"/>
    </source>
</evidence>
<dbReference type="SUPFAM" id="SSF50692">
    <property type="entry name" value="ADC-like"/>
    <property type="match status" value="1"/>
</dbReference>
<keyword evidence="6" id="KW-0460">Magnesium</keyword>
<organism evidence="8 9">
    <name type="scientific">Vitrella brassicaformis (strain CCMP3155)</name>
    <dbReference type="NCBI Taxonomy" id="1169540"/>
    <lineage>
        <taxon>Eukaryota</taxon>
        <taxon>Sar</taxon>
        <taxon>Alveolata</taxon>
        <taxon>Colpodellida</taxon>
        <taxon>Vitrellaceae</taxon>
        <taxon>Vitrella</taxon>
    </lineage>
</organism>
<dbReference type="GO" id="GO:0006891">
    <property type="term" value="P:intra-Golgi vesicle-mediated transport"/>
    <property type="evidence" value="ECO:0007669"/>
    <property type="project" value="TreeGrafter"/>
</dbReference>
<dbReference type="GO" id="GO:0035494">
    <property type="term" value="P:SNARE complex disassembly"/>
    <property type="evidence" value="ECO:0007669"/>
    <property type="project" value="InterPro"/>
</dbReference>
<dbReference type="EMBL" id="CDMY01000325">
    <property type="protein sequence ID" value="CEM02391.1"/>
    <property type="molecule type" value="Genomic_DNA"/>
</dbReference>
<dbReference type="InterPro" id="IPR039812">
    <property type="entry name" value="Vesicle-fus_ATPase"/>
</dbReference>
<dbReference type="EC" id="3.6.4.6" evidence="6"/>
<comment type="cofactor">
    <cofactor evidence="6">
        <name>Mg(2+)</name>
        <dbReference type="ChEBI" id="CHEBI:18420"/>
    </cofactor>
    <text evidence="6">Binds 1 Mg(2+) ion per subunit.</text>
</comment>